<keyword evidence="2" id="KW-1185">Reference proteome</keyword>
<accession>V5WLQ2</accession>
<name>V5WLQ2_9SPIO</name>
<dbReference type="KEGG" id="slr:L21SP2_2659"/>
<dbReference type="HOGENOM" id="CLU_316839_0_0_12"/>
<dbReference type="AlphaFoldDB" id="V5WLQ2"/>
<dbReference type="eggNOG" id="ENOG5033NCP">
    <property type="taxonomic scope" value="Bacteria"/>
</dbReference>
<evidence type="ECO:0000313" key="2">
    <source>
        <dbReference type="Proteomes" id="UP000018680"/>
    </source>
</evidence>
<dbReference type="EMBL" id="CP006939">
    <property type="protein sequence ID" value="AHC16011.1"/>
    <property type="molecule type" value="Genomic_DNA"/>
</dbReference>
<reference evidence="1 2" key="1">
    <citation type="journal article" date="2015" name="Stand. Genomic Sci.">
        <title>Complete genome sequence and description of Salinispira pacifica gen. nov., sp. nov., a novel spirochaete isolated form a hypersaline microbial mat.</title>
        <authorList>
            <person name="Ben Hania W."/>
            <person name="Joseph M."/>
            <person name="Schumann P."/>
            <person name="Bunk B."/>
            <person name="Fiebig A."/>
            <person name="Sproer C."/>
            <person name="Klenk H.P."/>
            <person name="Fardeau M.L."/>
            <person name="Spring S."/>
        </authorList>
    </citation>
    <scope>NUCLEOTIDE SEQUENCE [LARGE SCALE GENOMIC DNA]</scope>
    <source>
        <strain evidence="1 2">L21-RPul-D2</strain>
    </source>
</reference>
<proteinExistence type="predicted"/>
<gene>
    <name evidence="1" type="ORF">L21SP2_2659</name>
</gene>
<dbReference type="RefSeq" id="WP_024268911.1">
    <property type="nucleotide sequence ID" value="NC_023035.1"/>
</dbReference>
<evidence type="ECO:0000313" key="1">
    <source>
        <dbReference type="EMBL" id="AHC16011.1"/>
    </source>
</evidence>
<organism evidence="1 2">
    <name type="scientific">Salinispira pacifica</name>
    <dbReference type="NCBI Taxonomy" id="1307761"/>
    <lineage>
        <taxon>Bacteria</taxon>
        <taxon>Pseudomonadati</taxon>
        <taxon>Spirochaetota</taxon>
        <taxon>Spirochaetia</taxon>
        <taxon>Spirochaetales</taxon>
        <taxon>Spirochaetaceae</taxon>
        <taxon>Salinispira</taxon>
    </lineage>
</organism>
<dbReference type="Proteomes" id="UP000018680">
    <property type="component" value="Chromosome"/>
</dbReference>
<protein>
    <submittedName>
        <fullName evidence="1">Uncharacterized protein</fullName>
    </submittedName>
</protein>
<sequence>MDLPIPEQDILFFEDDFNHLSQEFIDWVCEKVLPDYDASDPIEYRDNKQQVETALHHFNTTLAIARIEKNEWLKHVFCLIQNNETGHEWIHGLITGLANSLDWATFYAASETASLLLQLYKCNQLDGLIASPKVPDEIVSWFQQLPLEWRIRLYNKSTSIRPQFAVYEDIDVREEQWRQKFLLKIISPPHYRVINTTDTNEFLEILTSDPKSNFATLILLQIMDPSKTRVLISNLEIPVLLQFAQHGYSGCAIQEHLDLLVTKSEAGKLWGKNILSQFWAAFYIDDDATSDIITMISDAIENQIIKAPLEDILNLVFEQNAFEYTMTSISADQSADALLEILWNLFDESQSERELESWLRNRNPMLDQYGEFATKFLRDIAANTDSLYPYYSLLQSSNHFLYDNGNTGILSENMLEWANTSADNIYKLLTLDCETWVIGGYSREMWVGDVLLHWTQYVLKLDTDSPVEIRSAFARELIQSQDFGKSIPIFNASVSILEDSFPADVFISNMGDGQRIILQTLLACKPDFEHPYLDLMTSFDPILQVSKLHLDNPQLKPTSLCTQYYSQSSKYGNILPLTFWTSMRIDVSDALAICLSKDIQERSPNIFAAVIAWQSRFQIRKFLDEKPDVYDHILSSDLFREVRSLLRIIFASDEIDEEHFSNEKIINRYPGIIDEARQVLIQLRRSIKTGNHADLPESYIVDPAMNIVATLDSCWEAWRQLMMAFRTLTTPAVNSSLEPRPTNAEDELLDNVGTIIVNAVKRCVRIAKLKGELEDLRRLFAVDLSKKLGKLKTDRSENSQISLPVHDEPGFDSNLKEPDPIWRIATIRALMDLDIKMSGKNHSVIAVLKKVEETDPSEKVQETAHQVYAELNRMRTAKKNGSPWRMLHQAWWWMRYAHRHSLNLHYDKQGAEKLRTNEFR</sequence>
<dbReference type="OrthoDB" id="371365at2"/>